<dbReference type="GO" id="GO:0034220">
    <property type="term" value="P:monoatomic ion transmembrane transport"/>
    <property type="evidence" value="ECO:0007669"/>
    <property type="project" value="UniProtKB-KW"/>
</dbReference>
<evidence type="ECO:0000256" key="1">
    <source>
        <dbReference type="ARBA" id="ARBA00023303"/>
    </source>
</evidence>
<comment type="caution">
    <text evidence="2">The sequence shown here is derived from an EMBL/GenBank/DDBJ whole genome shotgun (WGS) entry which is preliminary data.</text>
</comment>
<evidence type="ECO:0000313" key="2">
    <source>
        <dbReference type="EMBL" id="MCI04760.1"/>
    </source>
</evidence>
<dbReference type="PANTHER" id="PTHR45651:SF50">
    <property type="entry name" value="CYCLIC NUCLEOTIDE-GATED ION CHANNEL 2"/>
    <property type="match status" value="1"/>
</dbReference>
<dbReference type="Proteomes" id="UP000265520">
    <property type="component" value="Unassembled WGS sequence"/>
</dbReference>
<protein>
    <submittedName>
        <fullName evidence="2">Cyclic nucleotide-gated ion channel 2-like</fullName>
    </submittedName>
</protein>
<organism evidence="2 3">
    <name type="scientific">Trifolium medium</name>
    <dbReference type="NCBI Taxonomy" id="97028"/>
    <lineage>
        <taxon>Eukaryota</taxon>
        <taxon>Viridiplantae</taxon>
        <taxon>Streptophyta</taxon>
        <taxon>Embryophyta</taxon>
        <taxon>Tracheophyta</taxon>
        <taxon>Spermatophyta</taxon>
        <taxon>Magnoliopsida</taxon>
        <taxon>eudicotyledons</taxon>
        <taxon>Gunneridae</taxon>
        <taxon>Pentapetalae</taxon>
        <taxon>rosids</taxon>
        <taxon>fabids</taxon>
        <taxon>Fabales</taxon>
        <taxon>Fabaceae</taxon>
        <taxon>Papilionoideae</taxon>
        <taxon>50 kb inversion clade</taxon>
        <taxon>NPAAA clade</taxon>
        <taxon>Hologalegina</taxon>
        <taxon>IRL clade</taxon>
        <taxon>Trifolieae</taxon>
        <taxon>Trifolium</taxon>
    </lineage>
</organism>
<reference evidence="2 3" key="1">
    <citation type="journal article" date="2018" name="Front. Plant Sci.">
        <title>Red Clover (Trifolium pratense) and Zigzag Clover (T. medium) - A Picture of Genomic Similarities and Differences.</title>
        <authorList>
            <person name="Dluhosova J."/>
            <person name="Istvanek J."/>
            <person name="Nedelnik J."/>
            <person name="Repkova J."/>
        </authorList>
    </citation>
    <scope>NUCLEOTIDE SEQUENCE [LARGE SCALE GENOMIC DNA]</scope>
    <source>
        <strain evidence="3">cv. 10/8</strain>
        <tissue evidence="2">Leaf</tissue>
    </source>
</reference>
<accession>A0A392NZR6</accession>
<keyword evidence="1" id="KW-0406">Ion transport</keyword>
<dbReference type="PANTHER" id="PTHR45651">
    <property type="entry name" value="CYCLIC NUCLEOTIDE-GATED ION CHANNEL 15-RELATED-RELATED"/>
    <property type="match status" value="1"/>
</dbReference>
<keyword evidence="1" id="KW-0407">Ion channel</keyword>
<dbReference type="GO" id="GO:0016020">
    <property type="term" value="C:membrane"/>
    <property type="evidence" value="ECO:0007669"/>
    <property type="project" value="UniProtKB-SubCell"/>
</dbReference>
<dbReference type="AlphaFoldDB" id="A0A392NZR6"/>
<evidence type="ECO:0000313" key="3">
    <source>
        <dbReference type="Proteomes" id="UP000265520"/>
    </source>
</evidence>
<name>A0A392NZR6_9FABA</name>
<keyword evidence="3" id="KW-1185">Reference proteome</keyword>
<sequence length="110" mass="13075">RPFIDRLPASSATFVCLESTEAFGLDAQNLRYITDHFRYKFANERLKRTARYYSSNWRTWAAVNIQLAYRRYRQRTRGPVTPVRDNGGTERKLLQYAAMFMSIRPHDHLE</sequence>
<keyword evidence="1" id="KW-0813">Transport</keyword>
<dbReference type="EMBL" id="LXQA010056413">
    <property type="protein sequence ID" value="MCI04760.1"/>
    <property type="molecule type" value="Genomic_DNA"/>
</dbReference>
<feature type="non-terminal residue" evidence="2">
    <location>
        <position position="1"/>
    </location>
</feature>
<proteinExistence type="predicted"/>